<dbReference type="Proteomes" id="UP000286976">
    <property type="component" value="Unassembled WGS sequence"/>
</dbReference>
<reference evidence="3 4" key="1">
    <citation type="journal article" date="2011" name="Front. Microbiol.">
        <title>Genomic signatures of strain selection and enhancement in Bacillus atrophaeus var. globigii, a historical biowarfare simulant.</title>
        <authorList>
            <person name="Gibbons H.S."/>
            <person name="Broomall S.M."/>
            <person name="McNew L.A."/>
            <person name="Daligault H."/>
            <person name="Chapman C."/>
            <person name="Bruce D."/>
            <person name="Karavis M."/>
            <person name="Krepps M."/>
            <person name="McGregor P.A."/>
            <person name="Hong C."/>
            <person name="Park K.H."/>
            <person name="Akmal A."/>
            <person name="Feldman A."/>
            <person name="Lin J.S."/>
            <person name="Chang W.E."/>
            <person name="Higgs B.W."/>
            <person name="Demirev P."/>
            <person name="Lindquist J."/>
            <person name="Liem A."/>
            <person name="Fochler E."/>
            <person name="Read T.D."/>
            <person name="Tapia R."/>
            <person name="Johnson S."/>
            <person name="Bishop-Lilly K.A."/>
            <person name="Detter C."/>
            <person name="Han C."/>
            <person name="Sozhamannan S."/>
            <person name="Rosenzweig C.N."/>
            <person name="Skowronski E.W."/>
        </authorList>
    </citation>
    <scope>NUCLEOTIDE SEQUENCE [LARGE SCALE GENOMIC DNA]</scope>
    <source>
        <strain evidence="3 4">AIT1</strain>
    </source>
</reference>
<proteinExistence type="inferred from homology"/>
<name>A0A432X868_9GAMM</name>
<dbReference type="AlphaFoldDB" id="A0A432X868"/>
<protein>
    <recommendedName>
        <fullName evidence="2">Antitoxin</fullName>
    </recommendedName>
</protein>
<dbReference type="SUPFAM" id="SSF143120">
    <property type="entry name" value="YefM-like"/>
    <property type="match status" value="1"/>
</dbReference>
<dbReference type="Pfam" id="PF02604">
    <property type="entry name" value="PhdYeFM_antitox"/>
    <property type="match status" value="1"/>
</dbReference>
<evidence type="ECO:0000256" key="1">
    <source>
        <dbReference type="ARBA" id="ARBA00009981"/>
    </source>
</evidence>
<dbReference type="InterPro" id="IPR006442">
    <property type="entry name" value="Antitoxin_Phd/YefM"/>
</dbReference>
<accession>A0A432X868</accession>
<sequence length="86" mass="9103">MSSISKVMAAVSTSITDFKANPNAVLEQSNGEAVAVLKSNQPSFYAVPPELFESMVDAVEDLALLMEANARLNDGQEAVSVSLDDL</sequence>
<dbReference type="OrthoDB" id="5297687at2"/>
<evidence type="ECO:0000313" key="3">
    <source>
        <dbReference type="EMBL" id="RUO43069.1"/>
    </source>
</evidence>
<evidence type="ECO:0000256" key="2">
    <source>
        <dbReference type="RuleBase" id="RU362080"/>
    </source>
</evidence>
<evidence type="ECO:0000313" key="4">
    <source>
        <dbReference type="Proteomes" id="UP000286976"/>
    </source>
</evidence>
<comment type="similarity">
    <text evidence="1 2">Belongs to the phD/YefM antitoxin family.</text>
</comment>
<comment type="caution">
    <text evidence="3">The sequence shown here is derived from an EMBL/GenBank/DDBJ whole genome shotgun (WGS) entry which is preliminary data.</text>
</comment>
<organism evidence="3 4">
    <name type="scientific">Aliidiomarina taiwanensis</name>
    <dbReference type="NCBI Taxonomy" id="946228"/>
    <lineage>
        <taxon>Bacteria</taxon>
        <taxon>Pseudomonadati</taxon>
        <taxon>Pseudomonadota</taxon>
        <taxon>Gammaproteobacteria</taxon>
        <taxon>Alteromonadales</taxon>
        <taxon>Idiomarinaceae</taxon>
        <taxon>Aliidiomarina</taxon>
    </lineage>
</organism>
<keyword evidence="4" id="KW-1185">Reference proteome</keyword>
<comment type="function">
    <text evidence="2">Antitoxin component of a type II toxin-antitoxin (TA) system.</text>
</comment>
<dbReference type="InterPro" id="IPR036165">
    <property type="entry name" value="YefM-like_sf"/>
</dbReference>
<gene>
    <name evidence="3" type="ORF">CWE15_06630</name>
</gene>
<dbReference type="RefSeq" id="WP_126757284.1">
    <property type="nucleotide sequence ID" value="NZ_PIPQ01000002.1"/>
</dbReference>
<dbReference type="EMBL" id="PIPQ01000002">
    <property type="protein sequence ID" value="RUO43069.1"/>
    <property type="molecule type" value="Genomic_DNA"/>
</dbReference>